<protein>
    <submittedName>
        <fullName evidence="1">Unannotated protein</fullName>
    </submittedName>
</protein>
<dbReference type="SUPFAM" id="SSF53335">
    <property type="entry name" value="S-adenosyl-L-methionine-dependent methyltransferases"/>
    <property type="match status" value="1"/>
</dbReference>
<dbReference type="AlphaFoldDB" id="A0A6J6IY30"/>
<dbReference type="InterPro" id="IPR029063">
    <property type="entry name" value="SAM-dependent_MTases_sf"/>
</dbReference>
<name>A0A6J6IY30_9ZZZZ</name>
<sequence length="266" mass="29417">MVTVKKPVGTVTRGTTNPNRLRRVDRYVAALPVIRRTETPVVVDLGFGASPITAVELLSRLAKVNPRTHVVGIEIERERVERGLAVATDHLHFTHGGFETPLPAALAEKAHVIRAFNVLRQYDESEVSEAWARMQSRLTDDGLLIEGTCDEIGRLSTWITLDNQKPLSLTISIRLSGLDLPSKVAERLPKALIHHNQPGEPIYEFLQALDGAWRTNAGLGSFGADQRWVACCSQLVEAGWPLTGDKRRWRLGELTIDWAAVAPLLS</sequence>
<accession>A0A6J6IY30</accession>
<reference evidence="1" key="1">
    <citation type="submission" date="2020-05" db="EMBL/GenBank/DDBJ databases">
        <authorList>
            <person name="Chiriac C."/>
            <person name="Salcher M."/>
            <person name="Ghai R."/>
            <person name="Kavagutti S V."/>
        </authorList>
    </citation>
    <scope>NUCLEOTIDE SEQUENCE</scope>
</reference>
<gene>
    <name evidence="1" type="ORF">UFOPK2001_00423</name>
</gene>
<proteinExistence type="predicted"/>
<dbReference type="EMBL" id="CAEZVN010000025">
    <property type="protein sequence ID" value="CAB4629460.1"/>
    <property type="molecule type" value="Genomic_DNA"/>
</dbReference>
<evidence type="ECO:0000313" key="1">
    <source>
        <dbReference type="EMBL" id="CAB4629460.1"/>
    </source>
</evidence>
<dbReference type="Gene3D" id="3.40.50.150">
    <property type="entry name" value="Vaccinia Virus protein VP39"/>
    <property type="match status" value="1"/>
</dbReference>
<organism evidence="1">
    <name type="scientific">freshwater metagenome</name>
    <dbReference type="NCBI Taxonomy" id="449393"/>
    <lineage>
        <taxon>unclassified sequences</taxon>
        <taxon>metagenomes</taxon>
        <taxon>ecological metagenomes</taxon>
    </lineage>
</organism>